<dbReference type="AlphaFoldDB" id="A0A6A4GNS0"/>
<evidence type="ECO:0000313" key="3">
    <source>
        <dbReference type="Proteomes" id="UP000799118"/>
    </source>
</evidence>
<evidence type="ECO:0000256" key="1">
    <source>
        <dbReference type="SAM" id="MobiDB-lite"/>
    </source>
</evidence>
<organism evidence="2 3">
    <name type="scientific">Gymnopus androsaceus JB14</name>
    <dbReference type="NCBI Taxonomy" id="1447944"/>
    <lineage>
        <taxon>Eukaryota</taxon>
        <taxon>Fungi</taxon>
        <taxon>Dikarya</taxon>
        <taxon>Basidiomycota</taxon>
        <taxon>Agaricomycotina</taxon>
        <taxon>Agaricomycetes</taxon>
        <taxon>Agaricomycetidae</taxon>
        <taxon>Agaricales</taxon>
        <taxon>Marasmiineae</taxon>
        <taxon>Omphalotaceae</taxon>
        <taxon>Gymnopus</taxon>
    </lineage>
</organism>
<name>A0A6A4GNS0_9AGAR</name>
<proteinExistence type="predicted"/>
<evidence type="ECO:0000313" key="2">
    <source>
        <dbReference type="EMBL" id="KAE9386824.1"/>
    </source>
</evidence>
<feature type="compositionally biased region" description="Low complexity" evidence="1">
    <location>
        <begin position="264"/>
        <end position="273"/>
    </location>
</feature>
<dbReference type="Proteomes" id="UP000799118">
    <property type="component" value="Unassembled WGS sequence"/>
</dbReference>
<feature type="region of interest" description="Disordered" evidence="1">
    <location>
        <begin position="258"/>
        <end position="307"/>
    </location>
</feature>
<accession>A0A6A4GNS0</accession>
<gene>
    <name evidence="2" type="ORF">BT96DRAFT_507071</name>
</gene>
<sequence length="307" mass="32161">MTRDESPGPSAHVAEDGFDNENRNGKTSLEVKLELVEEAAWLASGSGSNANVSREEVIDLISSLMTLIRRNTVDANSMQVDNDASIPAAANHQRHSHSHSPSPHTHTHRNSNPPSPSGTNTDSYVAPLSPLSPPPQNLDDIPPWPASPSRSSVSLRRGSPMSAVEESGSDERCKSVSPSVAPVHLHSMPSPMSALSSVRSSPAFNHKMALDGDAGLQDAVDAAGDVTVKMMKAAVSSFPLSSPLSSPVENLISFPAHSAPPAPSTASVSATTSIDNAPEDVAEMQVDEPNIVIVQSHPRPATPSPNP</sequence>
<feature type="compositionally biased region" description="Pro residues" evidence="1">
    <location>
        <begin position="130"/>
        <end position="146"/>
    </location>
</feature>
<dbReference type="EMBL" id="ML769845">
    <property type="protein sequence ID" value="KAE9386824.1"/>
    <property type="molecule type" value="Genomic_DNA"/>
</dbReference>
<protein>
    <submittedName>
        <fullName evidence="2">Uncharacterized protein</fullName>
    </submittedName>
</protein>
<feature type="region of interest" description="Disordered" evidence="1">
    <location>
        <begin position="1"/>
        <end position="25"/>
    </location>
</feature>
<feature type="region of interest" description="Disordered" evidence="1">
    <location>
        <begin position="88"/>
        <end position="177"/>
    </location>
</feature>
<keyword evidence="3" id="KW-1185">Reference proteome</keyword>
<reference evidence="2" key="1">
    <citation type="journal article" date="2019" name="Environ. Microbiol.">
        <title>Fungal ecological strategies reflected in gene transcription - a case study of two litter decomposers.</title>
        <authorList>
            <person name="Barbi F."/>
            <person name="Kohler A."/>
            <person name="Barry K."/>
            <person name="Baskaran P."/>
            <person name="Daum C."/>
            <person name="Fauchery L."/>
            <person name="Ihrmark K."/>
            <person name="Kuo A."/>
            <person name="LaButti K."/>
            <person name="Lipzen A."/>
            <person name="Morin E."/>
            <person name="Grigoriev I.V."/>
            <person name="Henrissat B."/>
            <person name="Lindahl B."/>
            <person name="Martin F."/>
        </authorList>
    </citation>
    <scope>NUCLEOTIDE SEQUENCE</scope>
    <source>
        <strain evidence="2">JB14</strain>
    </source>
</reference>
<feature type="compositionally biased region" description="Acidic residues" evidence="1">
    <location>
        <begin position="277"/>
        <end position="286"/>
    </location>
</feature>